<evidence type="ECO:0000313" key="12">
    <source>
        <dbReference type="Proteomes" id="UP000264541"/>
    </source>
</evidence>
<dbReference type="GO" id="GO:0006352">
    <property type="term" value="P:DNA-templated transcription initiation"/>
    <property type="evidence" value="ECO:0007669"/>
    <property type="project" value="InterPro"/>
</dbReference>
<keyword evidence="2" id="KW-0240">DNA-directed RNA polymerase</keyword>
<dbReference type="PROSITE" id="PS00718">
    <property type="entry name" value="SIGMA54_2"/>
    <property type="match status" value="1"/>
</dbReference>
<feature type="domain" description="RNA polymerase sigma factor 54 DNA-binding" evidence="9">
    <location>
        <begin position="278"/>
        <end position="437"/>
    </location>
</feature>
<dbReference type="PIRSF" id="PIRSF000774">
    <property type="entry name" value="RpoN"/>
    <property type="match status" value="1"/>
</dbReference>
<name>A0A372LM78_9BACI</name>
<keyword evidence="4" id="KW-0548">Nucleotidyltransferase</keyword>
<keyword evidence="6" id="KW-0731">Sigma factor</keyword>
<keyword evidence="5" id="KW-0805">Transcription regulation</keyword>
<dbReference type="NCBIfam" id="TIGR02395">
    <property type="entry name" value="rpoN_sigma"/>
    <property type="match status" value="1"/>
</dbReference>
<evidence type="ECO:0000256" key="5">
    <source>
        <dbReference type="ARBA" id="ARBA00023015"/>
    </source>
</evidence>
<dbReference type="Pfam" id="PF04552">
    <property type="entry name" value="Sigma54_DBD"/>
    <property type="match status" value="1"/>
</dbReference>
<dbReference type="PANTHER" id="PTHR32248:SF4">
    <property type="entry name" value="RNA POLYMERASE SIGMA-54 FACTOR"/>
    <property type="match status" value="1"/>
</dbReference>
<proteinExistence type="inferred from homology"/>
<evidence type="ECO:0000256" key="3">
    <source>
        <dbReference type="ARBA" id="ARBA00022679"/>
    </source>
</evidence>
<accession>A0A372LM78</accession>
<evidence type="ECO:0000313" key="11">
    <source>
        <dbReference type="EMBL" id="RFU66996.1"/>
    </source>
</evidence>
<dbReference type="RefSeq" id="WP_117327777.1">
    <property type="nucleotide sequence ID" value="NZ_QVTE01000047.1"/>
</dbReference>
<dbReference type="AlphaFoldDB" id="A0A372LM78"/>
<dbReference type="InterPro" id="IPR007046">
    <property type="entry name" value="RNA_pol_sigma_54_core-bd"/>
</dbReference>
<dbReference type="Proteomes" id="UP000264541">
    <property type="component" value="Unassembled WGS sequence"/>
</dbReference>
<evidence type="ECO:0000256" key="6">
    <source>
        <dbReference type="ARBA" id="ARBA00023082"/>
    </source>
</evidence>
<sequence>MNIKAGLFQQQSLKLAMTQELSQAITLLQYSTQELTSFLESKSMENPLIVIDHTRQHSYNPRINKRKTGQGRDPKAWIEQISDDHETLENYLISQLNFQQLSKMLLKAVQYLIHSLDENGYLRMDLSDIAKEKNWPEELVHSALSILQSLQPAGIGARSLQECLLIQLRGSCWYEAAEQILSGHFILFAEKKWKELSKQTGLSLLAIQEVFDFIQSLNPRPGSAFAAEKPGYIVPDVIVECINGEYLVGTYDATGSKLTLNQEYYQQMKTHKDQQVNQFIQEKMQEFQWIARSIQQRKETIVKVMSKIVEKQPHCFSKGLSHLKPMTMKEIAEELGIHESTVSRAVKEKFVQAPFGTVEMRAFFSTNLQTVSEDDISVLQAKKELQSVIDNEDKTKPLSDQDISEILKGRCGIVLSRRTVAKYRDQLGIPSSSKRKRYK</sequence>
<dbReference type="EMBL" id="QVTE01000047">
    <property type="protein sequence ID" value="RFU66996.1"/>
    <property type="molecule type" value="Genomic_DNA"/>
</dbReference>
<dbReference type="PROSITE" id="PS50044">
    <property type="entry name" value="SIGMA54_3"/>
    <property type="match status" value="1"/>
</dbReference>
<dbReference type="OrthoDB" id="9814402at2"/>
<organism evidence="11 12">
    <name type="scientific">Peribacillus saganii</name>
    <dbReference type="NCBI Taxonomy" id="2303992"/>
    <lineage>
        <taxon>Bacteria</taxon>
        <taxon>Bacillati</taxon>
        <taxon>Bacillota</taxon>
        <taxon>Bacilli</taxon>
        <taxon>Bacillales</taxon>
        <taxon>Bacillaceae</taxon>
        <taxon>Peribacillus</taxon>
    </lineage>
</organism>
<evidence type="ECO:0000256" key="2">
    <source>
        <dbReference type="ARBA" id="ARBA00022478"/>
    </source>
</evidence>
<evidence type="ECO:0000259" key="9">
    <source>
        <dbReference type="Pfam" id="PF04552"/>
    </source>
</evidence>
<reference evidence="11 12" key="1">
    <citation type="submission" date="2018-08" db="EMBL/GenBank/DDBJ databases">
        <title>Bacillus chawlae sp. nov., Bacillus glennii sp. nov., and Bacillus saganii sp. nov. Isolated from the Vehicle Assembly Building at Kennedy Space Center where the Viking Spacecraft were Assembled.</title>
        <authorList>
            <person name="Seuylemezian A."/>
            <person name="Vaishampayan P."/>
        </authorList>
    </citation>
    <scope>NUCLEOTIDE SEQUENCE [LARGE SCALE GENOMIC DNA]</scope>
    <source>
        <strain evidence="11 12">V47-23a</strain>
    </source>
</reference>
<dbReference type="GO" id="GO:0016779">
    <property type="term" value="F:nucleotidyltransferase activity"/>
    <property type="evidence" value="ECO:0007669"/>
    <property type="project" value="UniProtKB-KW"/>
</dbReference>
<dbReference type="InterPro" id="IPR038709">
    <property type="entry name" value="RpoN_core-bd_sf"/>
</dbReference>
<evidence type="ECO:0000256" key="8">
    <source>
        <dbReference type="ARBA" id="ARBA00023163"/>
    </source>
</evidence>
<dbReference type="Pfam" id="PF00309">
    <property type="entry name" value="Sigma54_AID"/>
    <property type="match status" value="1"/>
</dbReference>
<evidence type="ECO:0000256" key="4">
    <source>
        <dbReference type="ARBA" id="ARBA00022695"/>
    </source>
</evidence>
<comment type="similarity">
    <text evidence="1">Belongs to the sigma-54 factor family.</text>
</comment>
<dbReference type="Pfam" id="PF04963">
    <property type="entry name" value="Sigma54_CBD"/>
    <property type="match status" value="1"/>
</dbReference>
<gene>
    <name evidence="11" type="primary">rpoN</name>
    <name evidence="11" type="ORF">D0469_16260</name>
</gene>
<dbReference type="InterPro" id="IPR000394">
    <property type="entry name" value="RNA_pol_sigma_54"/>
</dbReference>
<keyword evidence="7" id="KW-0238">DNA-binding</keyword>
<keyword evidence="12" id="KW-1185">Reference proteome</keyword>
<comment type="caution">
    <text evidence="11">The sequence shown here is derived from an EMBL/GenBank/DDBJ whole genome shotgun (WGS) entry which is preliminary data.</text>
</comment>
<dbReference type="InterPro" id="IPR007634">
    <property type="entry name" value="RNA_pol_sigma_54_DNA-bd"/>
</dbReference>
<evidence type="ECO:0000259" key="10">
    <source>
        <dbReference type="Pfam" id="PF04963"/>
    </source>
</evidence>
<dbReference type="Gene3D" id="1.10.10.1330">
    <property type="entry name" value="RNA polymerase sigma-54 factor, core-binding domain"/>
    <property type="match status" value="1"/>
</dbReference>
<dbReference type="GO" id="GO:0003677">
    <property type="term" value="F:DNA binding"/>
    <property type="evidence" value="ECO:0007669"/>
    <property type="project" value="UniProtKB-KW"/>
</dbReference>
<feature type="domain" description="RNA polymerase sigma factor 54 core-binding" evidence="10">
    <location>
        <begin position="78"/>
        <end position="264"/>
    </location>
</feature>
<keyword evidence="3" id="KW-0808">Transferase</keyword>
<dbReference type="PANTHER" id="PTHR32248">
    <property type="entry name" value="RNA POLYMERASE SIGMA-54 FACTOR"/>
    <property type="match status" value="1"/>
</dbReference>
<dbReference type="GO" id="GO:0000428">
    <property type="term" value="C:DNA-directed RNA polymerase complex"/>
    <property type="evidence" value="ECO:0007669"/>
    <property type="project" value="UniProtKB-KW"/>
</dbReference>
<dbReference type="PRINTS" id="PR00045">
    <property type="entry name" value="SIGMA54FCT"/>
</dbReference>
<dbReference type="GO" id="GO:0001216">
    <property type="term" value="F:DNA-binding transcription activator activity"/>
    <property type="evidence" value="ECO:0007669"/>
    <property type="project" value="InterPro"/>
</dbReference>
<protein>
    <submittedName>
        <fullName evidence="11">RNA polymerase sigma-54 factor</fullName>
    </submittedName>
</protein>
<evidence type="ECO:0000256" key="1">
    <source>
        <dbReference type="ARBA" id="ARBA00008798"/>
    </source>
</evidence>
<keyword evidence="8" id="KW-0804">Transcription</keyword>
<evidence type="ECO:0000256" key="7">
    <source>
        <dbReference type="ARBA" id="ARBA00023125"/>
    </source>
</evidence>
<dbReference type="Gene3D" id="1.10.10.60">
    <property type="entry name" value="Homeodomain-like"/>
    <property type="match status" value="2"/>
</dbReference>
<dbReference type="GO" id="GO:0016987">
    <property type="term" value="F:sigma factor activity"/>
    <property type="evidence" value="ECO:0007669"/>
    <property type="project" value="UniProtKB-KW"/>
</dbReference>
<dbReference type="PROSITE" id="PS00717">
    <property type="entry name" value="SIGMA54_1"/>
    <property type="match status" value="1"/>
</dbReference>